<dbReference type="Proteomes" id="UP000824211">
    <property type="component" value="Unassembled WGS sequence"/>
</dbReference>
<protein>
    <recommendedName>
        <fullName evidence="4">Lipoprotein</fullName>
    </recommendedName>
</protein>
<dbReference type="PROSITE" id="PS51257">
    <property type="entry name" value="PROKAR_LIPOPROTEIN"/>
    <property type="match status" value="1"/>
</dbReference>
<sequence length="191" mass="21343">MRAKKLLALALAGMILAGCLSGCDRTIIEHQFHTNTVTDTEYIEVGNSGSQQTLLTNFFTVYDIRVVTALSTCDDETFMTTVVPYINKSEIAPAEIKKFYDGELDEEKRAAHIFKVIEYDGTEEGLSSAWAECINALYSAVFTYASDPNNAWNWGQFCDNGSYVGLFGVIHELEGKHYCGMYMTHMKNVTL</sequence>
<dbReference type="EMBL" id="DWXX01000002">
    <property type="protein sequence ID" value="HJB58070.1"/>
    <property type="molecule type" value="Genomic_DNA"/>
</dbReference>
<name>A0A9D2MD98_9FIRM</name>
<gene>
    <name evidence="2" type="ORF">H9771_00130</name>
</gene>
<feature type="signal peptide" evidence="1">
    <location>
        <begin position="1"/>
        <end position="22"/>
    </location>
</feature>
<reference evidence="2" key="2">
    <citation type="submission" date="2021-04" db="EMBL/GenBank/DDBJ databases">
        <authorList>
            <person name="Gilroy R."/>
        </authorList>
    </citation>
    <scope>NUCLEOTIDE SEQUENCE</scope>
    <source>
        <strain evidence="2">ChiHjej9B8-13557</strain>
    </source>
</reference>
<evidence type="ECO:0000313" key="2">
    <source>
        <dbReference type="EMBL" id="HJB58070.1"/>
    </source>
</evidence>
<organism evidence="2 3">
    <name type="scientific">Candidatus Faecalibacterium faecipullorum</name>
    <dbReference type="NCBI Taxonomy" id="2838578"/>
    <lineage>
        <taxon>Bacteria</taxon>
        <taxon>Bacillati</taxon>
        <taxon>Bacillota</taxon>
        <taxon>Clostridia</taxon>
        <taxon>Eubacteriales</taxon>
        <taxon>Oscillospiraceae</taxon>
        <taxon>Faecalibacterium</taxon>
    </lineage>
</organism>
<feature type="chain" id="PRO_5038691067" description="Lipoprotein" evidence="1">
    <location>
        <begin position="23"/>
        <end position="191"/>
    </location>
</feature>
<evidence type="ECO:0008006" key="4">
    <source>
        <dbReference type="Google" id="ProtNLM"/>
    </source>
</evidence>
<accession>A0A9D2MD98</accession>
<reference evidence="2" key="1">
    <citation type="journal article" date="2021" name="PeerJ">
        <title>Extensive microbial diversity within the chicken gut microbiome revealed by metagenomics and culture.</title>
        <authorList>
            <person name="Gilroy R."/>
            <person name="Ravi A."/>
            <person name="Getino M."/>
            <person name="Pursley I."/>
            <person name="Horton D.L."/>
            <person name="Alikhan N.F."/>
            <person name="Baker D."/>
            <person name="Gharbi K."/>
            <person name="Hall N."/>
            <person name="Watson M."/>
            <person name="Adriaenssens E.M."/>
            <person name="Foster-Nyarko E."/>
            <person name="Jarju S."/>
            <person name="Secka A."/>
            <person name="Antonio M."/>
            <person name="Oren A."/>
            <person name="Chaudhuri R.R."/>
            <person name="La Ragione R."/>
            <person name="Hildebrand F."/>
            <person name="Pallen M.J."/>
        </authorList>
    </citation>
    <scope>NUCLEOTIDE SEQUENCE</scope>
    <source>
        <strain evidence="2">ChiHjej9B8-13557</strain>
    </source>
</reference>
<proteinExistence type="predicted"/>
<evidence type="ECO:0000256" key="1">
    <source>
        <dbReference type="SAM" id="SignalP"/>
    </source>
</evidence>
<keyword evidence="1" id="KW-0732">Signal</keyword>
<evidence type="ECO:0000313" key="3">
    <source>
        <dbReference type="Proteomes" id="UP000824211"/>
    </source>
</evidence>
<comment type="caution">
    <text evidence="2">The sequence shown here is derived from an EMBL/GenBank/DDBJ whole genome shotgun (WGS) entry which is preliminary data.</text>
</comment>
<dbReference type="AlphaFoldDB" id="A0A9D2MD98"/>